<evidence type="ECO:0000313" key="3">
    <source>
        <dbReference type="Proteomes" id="UP000507222"/>
    </source>
</evidence>
<evidence type="ECO:0000313" key="4">
    <source>
        <dbReference type="Proteomes" id="UP000507245"/>
    </source>
</evidence>
<protein>
    <recommendedName>
        <fullName evidence="5">Reverse transcriptase domain-containing protein</fullName>
    </recommendedName>
</protein>
<organism evidence="1 3">
    <name type="scientific">Prunus armeniaca</name>
    <name type="common">Apricot</name>
    <name type="synonym">Armeniaca vulgaris</name>
    <dbReference type="NCBI Taxonomy" id="36596"/>
    <lineage>
        <taxon>Eukaryota</taxon>
        <taxon>Viridiplantae</taxon>
        <taxon>Streptophyta</taxon>
        <taxon>Embryophyta</taxon>
        <taxon>Tracheophyta</taxon>
        <taxon>Spermatophyta</taxon>
        <taxon>Magnoliopsida</taxon>
        <taxon>eudicotyledons</taxon>
        <taxon>Gunneridae</taxon>
        <taxon>Pentapetalae</taxon>
        <taxon>rosids</taxon>
        <taxon>fabids</taxon>
        <taxon>Rosales</taxon>
        <taxon>Rosaceae</taxon>
        <taxon>Amygdaloideae</taxon>
        <taxon>Amygdaleae</taxon>
        <taxon>Prunus</taxon>
    </lineage>
</organism>
<dbReference type="EMBL" id="CAEKKB010000002">
    <property type="protein sequence ID" value="CAB4298871.1"/>
    <property type="molecule type" value="Genomic_DNA"/>
</dbReference>
<dbReference type="Proteomes" id="UP000507222">
    <property type="component" value="Unassembled WGS sequence"/>
</dbReference>
<dbReference type="Gene3D" id="3.60.10.10">
    <property type="entry name" value="Endonuclease/exonuclease/phosphatase"/>
    <property type="match status" value="1"/>
</dbReference>
<evidence type="ECO:0000313" key="2">
    <source>
        <dbReference type="EMBL" id="CAB4298871.1"/>
    </source>
</evidence>
<reference evidence="1 3" key="2">
    <citation type="submission" date="2020-05" db="EMBL/GenBank/DDBJ databases">
        <authorList>
            <person name="Campoy J."/>
            <person name="Schneeberger K."/>
            <person name="Spophaly S."/>
        </authorList>
    </citation>
    <scope>NUCLEOTIDE SEQUENCE [LARGE SCALE GENOMIC DNA]</scope>
    <source>
        <strain evidence="1">PruArmRojPasFocal</strain>
    </source>
</reference>
<dbReference type="OrthoDB" id="1194564at2759"/>
<sequence>MRAFREALEECGLIIIGFKGYKFTWSNRWQGDGNVKLRLDRMVANGDFFRTFPEVTTHHLNSIVPDHLPLLSYLRPSTWERKHKRFLFEEMWTTVEGCQNVITHAWEFETGTVVEKLKACQGSLRTWNNAHVGRIPTKLRSLRQKLDDIQRRSFSPVVEFQQRDICREIDVLLEREEMLWRQRSRVSWMKYGDKNTRFFHEHAKMWGRQNLIKAIVDDRGIWCTSTESIGSVFCEHFQGLFASNGLHEVGVVTEVIKPILTPSQNLRLNQVFLREEIETSLGQIFPTKSPGVDGMSALFYQKYCGVVGVDVVGFYLNVLNGVPV</sequence>
<reference evidence="4" key="1">
    <citation type="journal article" date="2020" name="Genome Biol.">
        <title>Gamete binning: chromosome-level and haplotype-resolved genome assembly enabled by high-throughput single-cell sequencing of gamete genomes.</title>
        <authorList>
            <person name="Campoy J.A."/>
            <person name="Sun H."/>
            <person name="Goel M."/>
            <person name="Jiao W.-B."/>
            <person name="Folz-Donahue K."/>
            <person name="Wang N."/>
            <person name="Rubio M."/>
            <person name="Liu C."/>
            <person name="Kukat C."/>
            <person name="Ruiz D."/>
            <person name="Huettel B."/>
            <person name="Schneeberger K."/>
        </authorList>
    </citation>
    <scope>NUCLEOTIDE SEQUENCE [LARGE SCALE GENOMIC DNA]</scope>
    <source>
        <strain evidence="4">cv. Rojo Pasion</strain>
    </source>
</reference>
<dbReference type="Proteomes" id="UP000507245">
    <property type="component" value="Unassembled WGS sequence"/>
</dbReference>
<dbReference type="InterPro" id="IPR036691">
    <property type="entry name" value="Endo/exonu/phosph_ase_sf"/>
</dbReference>
<keyword evidence="4" id="KW-1185">Reference proteome</keyword>
<name>A0A6J5TWM6_PRUAR</name>
<evidence type="ECO:0008006" key="5">
    <source>
        <dbReference type="Google" id="ProtNLM"/>
    </source>
</evidence>
<dbReference type="PANTHER" id="PTHR33710:SF77">
    <property type="entry name" value="DNASE I-LIKE SUPERFAMILY PROTEIN"/>
    <property type="match status" value="1"/>
</dbReference>
<dbReference type="AlphaFoldDB" id="A0A6J5TWM6"/>
<accession>A0A6J5TWM6</accession>
<proteinExistence type="predicted"/>
<gene>
    <name evidence="1" type="ORF">CURHAP_LOCUS12070</name>
    <name evidence="2" type="ORF">ORAREDHAP_LOCUS11731</name>
</gene>
<dbReference type="SUPFAM" id="SSF56219">
    <property type="entry name" value="DNase I-like"/>
    <property type="match status" value="1"/>
</dbReference>
<dbReference type="PANTHER" id="PTHR33710">
    <property type="entry name" value="BNAC02G09200D PROTEIN"/>
    <property type="match status" value="1"/>
</dbReference>
<evidence type="ECO:0000313" key="1">
    <source>
        <dbReference type="EMBL" id="CAB4268480.1"/>
    </source>
</evidence>
<dbReference type="EMBL" id="CAEKDK010000002">
    <property type="protein sequence ID" value="CAB4268480.1"/>
    <property type="molecule type" value="Genomic_DNA"/>
</dbReference>